<protein>
    <submittedName>
        <fullName evidence="1">Uncharacterized protein</fullName>
    </submittedName>
</protein>
<dbReference type="Proteomes" id="UP001055879">
    <property type="component" value="Linkage Group LG07"/>
</dbReference>
<organism evidence="1 2">
    <name type="scientific">Arctium lappa</name>
    <name type="common">Greater burdock</name>
    <name type="synonym">Lappa major</name>
    <dbReference type="NCBI Taxonomy" id="4217"/>
    <lineage>
        <taxon>Eukaryota</taxon>
        <taxon>Viridiplantae</taxon>
        <taxon>Streptophyta</taxon>
        <taxon>Embryophyta</taxon>
        <taxon>Tracheophyta</taxon>
        <taxon>Spermatophyta</taxon>
        <taxon>Magnoliopsida</taxon>
        <taxon>eudicotyledons</taxon>
        <taxon>Gunneridae</taxon>
        <taxon>Pentapetalae</taxon>
        <taxon>asterids</taxon>
        <taxon>campanulids</taxon>
        <taxon>Asterales</taxon>
        <taxon>Asteraceae</taxon>
        <taxon>Carduoideae</taxon>
        <taxon>Cardueae</taxon>
        <taxon>Arctiinae</taxon>
        <taxon>Arctium</taxon>
    </lineage>
</organism>
<sequence>MAIIKARPQRRNLPSNSPPPTPEEMRNEPPIRATPISQVPFVEPPKKPTRRITQSQGKLKTKPMTKEEGPGESSNPLDTLAMAAETMTPPSSPRETHLEDPLIDSLVRTPANTGIPPSLPLSVNLITTFPSEAQSTVGALLQQSFDMDIDATAKIWGLPKTTHEPI</sequence>
<name>A0ACB9AZK4_ARCLA</name>
<dbReference type="EMBL" id="CM042053">
    <property type="protein sequence ID" value="KAI3714926.1"/>
    <property type="molecule type" value="Genomic_DNA"/>
</dbReference>
<proteinExistence type="predicted"/>
<keyword evidence="2" id="KW-1185">Reference proteome</keyword>
<evidence type="ECO:0000313" key="1">
    <source>
        <dbReference type="EMBL" id="KAI3714926.1"/>
    </source>
</evidence>
<comment type="caution">
    <text evidence="1">The sequence shown here is derived from an EMBL/GenBank/DDBJ whole genome shotgun (WGS) entry which is preliminary data.</text>
</comment>
<reference evidence="2" key="1">
    <citation type="journal article" date="2022" name="Mol. Ecol. Resour.">
        <title>The genomes of chicory, endive, great burdock and yacon provide insights into Asteraceae palaeo-polyploidization history and plant inulin production.</title>
        <authorList>
            <person name="Fan W."/>
            <person name="Wang S."/>
            <person name="Wang H."/>
            <person name="Wang A."/>
            <person name="Jiang F."/>
            <person name="Liu H."/>
            <person name="Zhao H."/>
            <person name="Xu D."/>
            <person name="Zhang Y."/>
        </authorList>
    </citation>
    <scope>NUCLEOTIDE SEQUENCE [LARGE SCALE GENOMIC DNA]</scope>
    <source>
        <strain evidence="2">cv. Niubang</strain>
    </source>
</reference>
<accession>A0ACB9AZK4</accession>
<evidence type="ECO:0000313" key="2">
    <source>
        <dbReference type="Proteomes" id="UP001055879"/>
    </source>
</evidence>
<gene>
    <name evidence="1" type="ORF">L6452_21888</name>
</gene>
<reference evidence="1 2" key="2">
    <citation type="journal article" date="2022" name="Mol. Ecol. Resour.">
        <title>The genomes of chicory, endive, great burdock and yacon provide insights into Asteraceae paleo-polyploidization history and plant inulin production.</title>
        <authorList>
            <person name="Fan W."/>
            <person name="Wang S."/>
            <person name="Wang H."/>
            <person name="Wang A."/>
            <person name="Jiang F."/>
            <person name="Liu H."/>
            <person name="Zhao H."/>
            <person name="Xu D."/>
            <person name="Zhang Y."/>
        </authorList>
    </citation>
    <scope>NUCLEOTIDE SEQUENCE [LARGE SCALE GENOMIC DNA]</scope>
    <source>
        <strain evidence="2">cv. Niubang</strain>
    </source>
</reference>